<keyword evidence="6" id="KW-0175">Coiled coil</keyword>
<keyword evidence="3" id="KW-0677">Repeat</keyword>
<name>A0A3L6EY07_MAIZE</name>
<accession>A0A3L6EY07</accession>
<dbReference type="Gene3D" id="3.40.50.300">
    <property type="entry name" value="P-loop containing nucleotide triphosphate hydrolases"/>
    <property type="match status" value="1"/>
</dbReference>
<dbReference type="EMBL" id="NCVQ01000005">
    <property type="protein sequence ID" value="PWZ25478.1"/>
    <property type="molecule type" value="Genomic_DNA"/>
</dbReference>
<evidence type="ECO:0000259" key="9">
    <source>
        <dbReference type="Pfam" id="PF23598"/>
    </source>
</evidence>
<gene>
    <name evidence="10" type="primary">RPM1_27</name>
    <name evidence="10" type="ORF">Zm00014a_027917</name>
</gene>
<dbReference type="Pfam" id="PF23598">
    <property type="entry name" value="LRR_14"/>
    <property type="match status" value="1"/>
</dbReference>
<dbReference type="Gene3D" id="3.80.10.10">
    <property type="entry name" value="Ribonuclease Inhibitor"/>
    <property type="match status" value="1"/>
</dbReference>
<evidence type="ECO:0000259" key="7">
    <source>
        <dbReference type="Pfam" id="PF00931"/>
    </source>
</evidence>
<dbReference type="GO" id="GO:0006952">
    <property type="term" value="P:defense response"/>
    <property type="evidence" value="ECO:0007669"/>
    <property type="project" value="UniProtKB-KW"/>
</dbReference>
<dbReference type="Pfam" id="PF00931">
    <property type="entry name" value="NB-ARC"/>
    <property type="match status" value="1"/>
</dbReference>
<dbReference type="Proteomes" id="UP000251960">
    <property type="component" value="Chromosome 4"/>
</dbReference>
<dbReference type="SUPFAM" id="SSF52047">
    <property type="entry name" value="RNI-like"/>
    <property type="match status" value="1"/>
</dbReference>
<sequence>MTGVEPAVIGAIAKLAAPVLPIAIKGIQDALKKRQVRDSDVETLKSQLSYIQGIIRDTRKTIRSSQDPSDRLQSWSGYLKCLAYDIEDLIAGHRAGTMTGAKLNGKITIIQDLIRCVESYPEFMAVPTNEAPSQGAASSSTTSSTQGFPLADLVGKKEDLDELLDLLVRRPDNELDKVLKVMVISVVGFGGIGETKLCHTVYTDVQESRKFSLHAYVSAAGKDCSIVLQEIIEQFRVQEDPQDSSGGFFHRFAGAFPGARRTDQVHGLPEYLQRKRYFVVDGVESEELVGGIASAFPDNSMGSRIIMGMRTAVGRDAERCVGHRHKMWPLEDKQSVVCFLNEAERRRRRRRHEQDDSSFIRFQEQDHSSSCLHKICDGVPLALVSVREVRRGSIITAAVEEQDRWPHRMPKVLDHSYDGLHIRGAGSCPNQYIPYLQACLLYFAMFPRGNHVKRGSLIRRWQAEGLEFGGSNQAAENLKALVDRNFVWPLHASLNEHAKTFQPPGVVLNYISRRSQEEEFILRSCPSGELNPNYSRRLCLHPAEEEEGEPQPLVITNGSVPPRLRTLAVSWGQQQASRIAECEQLRVLDLASYNGLQPDQLEEICKKLKLLKYLSLLPDIITQVPSSMSNLQCLETLELGEVNGRAAVLVPIQVLELPCIKHLIGKFELIDNFNGVPIRAYPDALVPKAIKESNLETVSGFFTHRGQGFPPLMRHMRQLRKVKIWFYRDAEPKYLASYLPKAITKFLRNDNVPRSLSLDFQDGPRQTEILQACVAEARGNLYSLKLSSGTNLSRIQLSVIATNKQLTGITKLCLSRWKTITLDAEFLNELSKLVHLRYLKLDAETIKGTYDQNPTPGGNNQEKVVVETGHIANLRRMCLVARQTLPDIQVKPTALQRLVSLHLISETDDYCPSANVICKANPQDDNELAPFTSLQEVSLNATVPENLRDSWRNAARDHPKRPRILFIQHPHRAG</sequence>
<organism evidence="10 11">
    <name type="scientific">Zea mays</name>
    <name type="common">Maize</name>
    <dbReference type="NCBI Taxonomy" id="4577"/>
    <lineage>
        <taxon>Eukaryota</taxon>
        <taxon>Viridiplantae</taxon>
        <taxon>Streptophyta</taxon>
        <taxon>Embryophyta</taxon>
        <taxon>Tracheophyta</taxon>
        <taxon>Spermatophyta</taxon>
        <taxon>Magnoliopsida</taxon>
        <taxon>Liliopsida</taxon>
        <taxon>Poales</taxon>
        <taxon>Poaceae</taxon>
        <taxon>PACMAD clade</taxon>
        <taxon>Panicoideae</taxon>
        <taxon>Andropogonodae</taxon>
        <taxon>Andropogoneae</taxon>
        <taxon>Tripsacinae</taxon>
        <taxon>Zea</taxon>
    </lineage>
</organism>
<dbReference type="SUPFAM" id="SSF52540">
    <property type="entry name" value="P-loop containing nucleoside triphosphate hydrolases"/>
    <property type="match status" value="1"/>
</dbReference>
<feature type="domain" description="Disease resistance N-terminal" evidence="8">
    <location>
        <begin position="37"/>
        <end position="90"/>
    </location>
</feature>
<keyword evidence="4" id="KW-0547">Nucleotide-binding</keyword>
<dbReference type="InterPro" id="IPR002182">
    <property type="entry name" value="NB-ARC"/>
</dbReference>
<dbReference type="InterPro" id="IPR041118">
    <property type="entry name" value="Rx_N"/>
</dbReference>
<evidence type="ECO:0000313" key="10">
    <source>
        <dbReference type="EMBL" id="PWZ25478.1"/>
    </source>
</evidence>
<evidence type="ECO:0000256" key="3">
    <source>
        <dbReference type="ARBA" id="ARBA00022737"/>
    </source>
</evidence>
<evidence type="ECO:0000259" key="8">
    <source>
        <dbReference type="Pfam" id="PF18052"/>
    </source>
</evidence>
<evidence type="ECO:0000256" key="1">
    <source>
        <dbReference type="ARBA" id="ARBA00008894"/>
    </source>
</evidence>
<evidence type="ECO:0000256" key="2">
    <source>
        <dbReference type="ARBA" id="ARBA00022614"/>
    </source>
</evidence>
<dbReference type="GO" id="GO:0051707">
    <property type="term" value="P:response to other organism"/>
    <property type="evidence" value="ECO:0007669"/>
    <property type="project" value="UniProtKB-ARBA"/>
</dbReference>
<evidence type="ECO:0000256" key="4">
    <source>
        <dbReference type="ARBA" id="ARBA00022741"/>
    </source>
</evidence>
<protein>
    <submittedName>
        <fullName evidence="10">Disease resistance protein RPM1</fullName>
    </submittedName>
</protein>
<evidence type="ECO:0000256" key="6">
    <source>
        <dbReference type="ARBA" id="ARBA00023054"/>
    </source>
</evidence>
<dbReference type="ExpressionAtlas" id="A0A3L6EY07">
    <property type="expression patterns" value="baseline"/>
</dbReference>
<dbReference type="PANTHER" id="PTHR23155:SF1213">
    <property type="entry name" value="DISEASE RESISTANCE PROTEIN RPM1"/>
    <property type="match status" value="1"/>
</dbReference>
<dbReference type="AlphaFoldDB" id="A0A3L6EY07"/>
<dbReference type="InterPro" id="IPR027417">
    <property type="entry name" value="P-loop_NTPase"/>
</dbReference>
<reference evidence="10 11" key="1">
    <citation type="journal article" date="2018" name="Nat. Genet.">
        <title>Extensive intraspecific gene order and gene structural variations between Mo17 and other maize genomes.</title>
        <authorList>
            <person name="Sun S."/>
            <person name="Zhou Y."/>
            <person name="Chen J."/>
            <person name="Shi J."/>
            <person name="Zhao H."/>
            <person name="Zhao H."/>
            <person name="Song W."/>
            <person name="Zhang M."/>
            <person name="Cui Y."/>
            <person name="Dong X."/>
            <person name="Liu H."/>
            <person name="Ma X."/>
            <person name="Jiao Y."/>
            <person name="Wang B."/>
            <person name="Wei X."/>
            <person name="Stein J.C."/>
            <person name="Glaubitz J.C."/>
            <person name="Lu F."/>
            <person name="Yu G."/>
            <person name="Liang C."/>
            <person name="Fengler K."/>
            <person name="Li B."/>
            <person name="Rafalski A."/>
            <person name="Schnable P.S."/>
            <person name="Ware D.H."/>
            <person name="Buckler E.S."/>
            <person name="Lai J."/>
        </authorList>
    </citation>
    <scope>NUCLEOTIDE SEQUENCE [LARGE SCALE GENOMIC DNA]</scope>
    <source>
        <strain evidence="11">cv. Missouri 17</strain>
        <tissue evidence="10">Seedling</tissue>
    </source>
</reference>
<dbReference type="GO" id="GO:0043531">
    <property type="term" value="F:ADP binding"/>
    <property type="evidence" value="ECO:0007669"/>
    <property type="project" value="InterPro"/>
</dbReference>
<comment type="caution">
    <text evidence="10">The sequence shown here is derived from an EMBL/GenBank/DDBJ whole genome shotgun (WGS) entry which is preliminary data.</text>
</comment>
<dbReference type="PRINTS" id="PR00364">
    <property type="entry name" value="DISEASERSIST"/>
</dbReference>
<dbReference type="Gene3D" id="1.20.5.4130">
    <property type="match status" value="1"/>
</dbReference>
<dbReference type="InterPro" id="IPR044974">
    <property type="entry name" value="Disease_R_plants"/>
</dbReference>
<proteinExistence type="inferred from homology"/>
<evidence type="ECO:0000313" key="11">
    <source>
        <dbReference type="Proteomes" id="UP000251960"/>
    </source>
</evidence>
<feature type="domain" description="Disease resistance R13L4/SHOC-2-like LRR" evidence="9">
    <location>
        <begin position="568"/>
        <end position="964"/>
    </location>
</feature>
<keyword evidence="2" id="KW-0433">Leucine-rich repeat</keyword>
<feature type="domain" description="NB-ARC" evidence="7">
    <location>
        <begin position="167"/>
        <end position="343"/>
    </location>
</feature>
<dbReference type="Pfam" id="PF18052">
    <property type="entry name" value="Rx_N"/>
    <property type="match status" value="1"/>
</dbReference>
<evidence type="ECO:0000256" key="5">
    <source>
        <dbReference type="ARBA" id="ARBA00022821"/>
    </source>
</evidence>
<keyword evidence="5" id="KW-0611">Plant defense</keyword>
<dbReference type="InterPro" id="IPR032675">
    <property type="entry name" value="LRR_dom_sf"/>
</dbReference>
<dbReference type="PANTHER" id="PTHR23155">
    <property type="entry name" value="DISEASE RESISTANCE PROTEIN RP"/>
    <property type="match status" value="1"/>
</dbReference>
<dbReference type="InterPro" id="IPR055414">
    <property type="entry name" value="LRR_R13L4/SHOC2-like"/>
</dbReference>
<comment type="similarity">
    <text evidence="1">Belongs to the disease resistance NB-LRR family.</text>
</comment>